<dbReference type="AlphaFoldDB" id="A0A5N6Z0U7"/>
<organism evidence="2 3">
    <name type="scientific">Aspergillus coremiiformis</name>
    <dbReference type="NCBI Taxonomy" id="138285"/>
    <lineage>
        <taxon>Eukaryota</taxon>
        <taxon>Fungi</taxon>
        <taxon>Dikarya</taxon>
        <taxon>Ascomycota</taxon>
        <taxon>Pezizomycotina</taxon>
        <taxon>Eurotiomycetes</taxon>
        <taxon>Eurotiomycetidae</taxon>
        <taxon>Eurotiales</taxon>
        <taxon>Aspergillaceae</taxon>
        <taxon>Aspergillus</taxon>
        <taxon>Aspergillus subgen. Circumdati</taxon>
    </lineage>
</organism>
<feature type="compositionally biased region" description="Basic and acidic residues" evidence="1">
    <location>
        <begin position="29"/>
        <end position="39"/>
    </location>
</feature>
<feature type="region of interest" description="Disordered" evidence="1">
    <location>
        <begin position="1"/>
        <end position="91"/>
    </location>
</feature>
<feature type="region of interest" description="Disordered" evidence="1">
    <location>
        <begin position="155"/>
        <end position="177"/>
    </location>
</feature>
<dbReference type="OrthoDB" id="2129362at2759"/>
<evidence type="ECO:0000313" key="3">
    <source>
        <dbReference type="Proteomes" id="UP000327118"/>
    </source>
</evidence>
<sequence>MTTSDETDEVILHRGGKMSRTDANPAQESFKKNIHETHQRIPRSSQNRYAGRIGTNTVQSDTGKRSHETNRRNTPNHNEPSQKSSPKEEALEELNRLRAQIVQEAHLARFKDLDYPTANPEILERCRTGPGTDPNSDFYLSITKCRLAPTQSGGVHSAAALSSGGGHETANPDMSEAQKAAAQWKAYEISPGAYPIIRNGELNLSPDPADEHKRIQAQLAYSGLQGGTGEQNTGSEEKQTHRWTDIYYADWEYRPHACSSTYEAFRDWFRRWLDTTIHICCYADIYHHAFFDGTAHPDGVRTMYIPNLEDNSTLPDMDDEEWQLHRHETVQGYCYNWGLQDKKERDEERVRRKIARDHYLEGLRNLPQPSESVLKENVYLRPVEVSDVPGLLEIFNWYAEKSPLSLNIRALEAGDIRQCIDDCIDEKLPFIVAAERRFRATSNAGPEKILGYVLATDHLGQRTSGCFTAELELFVKPDHVNKGIGKCLMDKVLEVCDPTYIPKRGYFFDCNREDRSGYWSGGRRRLGRLLFAISYPSDKISTYNWIEDWLKRHYDFEEQGRLKGARVKFGRFLNVTYLVRNVGYHTSDRFES</sequence>
<feature type="compositionally biased region" description="Polar residues" evidence="1">
    <location>
        <begin position="42"/>
        <end position="61"/>
    </location>
</feature>
<evidence type="ECO:0000313" key="2">
    <source>
        <dbReference type="EMBL" id="KAE8351294.1"/>
    </source>
</evidence>
<accession>A0A5N6Z0U7</accession>
<dbReference type="SUPFAM" id="SSF55729">
    <property type="entry name" value="Acyl-CoA N-acyltransferases (Nat)"/>
    <property type="match status" value="1"/>
</dbReference>
<gene>
    <name evidence="2" type="ORF">BDV28DRAFT_150130</name>
</gene>
<proteinExistence type="predicted"/>
<dbReference type="EMBL" id="ML739178">
    <property type="protein sequence ID" value="KAE8351294.1"/>
    <property type="molecule type" value="Genomic_DNA"/>
</dbReference>
<dbReference type="Proteomes" id="UP000327118">
    <property type="component" value="Unassembled WGS sequence"/>
</dbReference>
<feature type="compositionally biased region" description="Basic and acidic residues" evidence="1">
    <location>
        <begin position="62"/>
        <end position="71"/>
    </location>
</feature>
<protein>
    <recommendedName>
        <fullName evidence="4">N-acetyltransferase domain-containing protein</fullName>
    </recommendedName>
</protein>
<keyword evidence="3" id="KW-1185">Reference proteome</keyword>
<reference evidence="3" key="1">
    <citation type="submission" date="2019-04" db="EMBL/GenBank/DDBJ databases">
        <title>Friends and foes A comparative genomics studyof 23 Aspergillus species from section Flavi.</title>
        <authorList>
            <consortium name="DOE Joint Genome Institute"/>
            <person name="Kjaerbolling I."/>
            <person name="Vesth T."/>
            <person name="Frisvad J.C."/>
            <person name="Nybo J.L."/>
            <person name="Theobald S."/>
            <person name="Kildgaard S."/>
            <person name="Isbrandt T."/>
            <person name="Kuo A."/>
            <person name="Sato A."/>
            <person name="Lyhne E.K."/>
            <person name="Kogle M.E."/>
            <person name="Wiebenga A."/>
            <person name="Kun R.S."/>
            <person name="Lubbers R.J."/>
            <person name="Makela M.R."/>
            <person name="Barry K."/>
            <person name="Chovatia M."/>
            <person name="Clum A."/>
            <person name="Daum C."/>
            <person name="Haridas S."/>
            <person name="He G."/>
            <person name="LaButti K."/>
            <person name="Lipzen A."/>
            <person name="Mondo S."/>
            <person name="Riley R."/>
            <person name="Salamov A."/>
            <person name="Simmons B.A."/>
            <person name="Magnuson J.K."/>
            <person name="Henrissat B."/>
            <person name="Mortensen U.H."/>
            <person name="Larsen T.O."/>
            <person name="Devries R.P."/>
            <person name="Grigoriev I.V."/>
            <person name="Machida M."/>
            <person name="Baker S.E."/>
            <person name="Andersen M.R."/>
        </authorList>
    </citation>
    <scope>NUCLEOTIDE SEQUENCE [LARGE SCALE GENOMIC DNA]</scope>
    <source>
        <strain evidence="3">CBS 553.77</strain>
    </source>
</reference>
<name>A0A5N6Z0U7_9EURO</name>
<evidence type="ECO:0000256" key="1">
    <source>
        <dbReference type="SAM" id="MobiDB-lite"/>
    </source>
</evidence>
<dbReference type="CDD" id="cd04301">
    <property type="entry name" value="NAT_SF"/>
    <property type="match status" value="1"/>
</dbReference>
<evidence type="ECO:0008006" key="4">
    <source>
        <dbReference type="Google" id="ProtNLM"/>
    </source>
</evidence>
<dbReference type="Gene3D" id="3.40.630.30">
    <property type="match status" value="1"/>
</dbReference>
<feature type="compositionally biased region" description="Polar residues" evidence="1">
    <location>
        <begin position="72"/>
        <end position="84"/>
    </location>
</feature>
<dbReference type="InterPro" id="IPR016181">
    <property type="entry name" value="Acyl_CoA_acyltransferase"/>
</dbReference>